<dbReference type="SMART" id="SM00109">
    <property type="entry name" value="C1"/>
    <property type="match status" value="1"/>
</dbReference>
<feature type="region of interest" description="Disordered" evidence="3">
    <location>
        <begin position="328"/>
        <end position="357"/>
    </location>
</feature>
<feature type="compositionally biased region" description="Pro residues" evidence="3">
    <location>
        <begin position="347"/>
        <end position="357"/>
    </location>
</feature>
<reference evidence="5" key="1">
    <citation type="submission" date="2020-07" db="EMBL/GenBank/DDBJ databases">
        <title>The High-quality genome of the commercially important snow crab, Chionoecetes opilio.</title>
        <authorList>
            <person name="Jeong J.-H."/>
            <person name="Ryu S."/>
        </authorList>
    </citation>
    <scope>NUCLEOTIDE SEQUENCE</scope>
    <source>
        <strain evidence="5">MADBK_172401_WGS</strain>
        <tissue evidence="5">Digestive gland</tissue>
    </source>
</reference>
<dbReference type="InterPro" id="IPR039934">
    <property type="entry name" value="C2CD2/C2CD2L"/>
</dbReference>
<evidence type="ECO:0000256" key="2">
    <source>
        <dbReference type="ARBA" id="ARBA00022833"/>
    </source>
</evidence>
<dbReference type="EMBL" id="JACEEZ010019162">
    <property type="protein sequence ID" value="KAG0716012.1"/>
    <property type="molecule type" value="Genomic_DNA"/>
</dbReference>
<feature type="region of interest" description="Disordered" evidence="3">
    <location>
        <begin position="269"/>
        <end position="309"/>
    </location>
</feature>
<dbReference type="PANTHER" id="PTHR21119:SF5">
    <property type="entry name" value="C2 DOMAIN-CONTAINING PROTEIN"/>
    <property type="match status" value="1"/>
</dbReference>
<keyword evidence="2" id="KW-0862">Zinc</keyword>
<evidence type="ECO:0000259" key="4">
    <source>
        <dbReference type="PROSITE" id="PS50081"/>
    </source>
</evidence>
<dbReference type="InterPro" id="IPR046349">
    <property type="entry name" value="C1-like_sf"/>
</dbReference>
<dbReference type="InterPro" id="IPR002219">
    <property type="entry name" value="PKC_DAG/PE"/>
</dbReference>
<evidence type="ECO:0000256" key="3">
    <source>
        <dbReference type="SAM" id="MobiDB-lite"/>
    </source>
</evidence>
<sequence length="422" mass="46358">MTPNLTHPPPRTVLSQCRSGAGAGGHRRRRRGAGASTKIERRAHLCSPPTTSTSYMPNVSSDRQPRARRNHTHDPVVSLTDALFSWAYSSLTVYFSPYPLIPCWLLSVPSGGGGDASSTRSSLSDASAISSSSTRTYVNEASTLIIETSENGVFKHYLIPLSLQQKSKWRKKGLKLHIFGEHTFIAKHMSSTTVCEVCQKNLGRKFGKQGYVCRDCGYKCHKPCHVKTEAVCPNSTVNNMDLLRERIPPPVPLDSLSDILSDSCMQKTLHDKRNRAQGDHCVDDPISLPSTTQGNGAPSPDLKGGEGSTTSNANYLCKVQRSISFGNERVKPRIVSRGSRQGVASPPSSPPSPRLPLPPVMAILLPILKFERRARQVVGTAPRGLRVSNGSKIGERSHLYLGEYVRDPREERRAWLKKTRTA</sequence>
<evidence type="ECO:0000256" key="1">
    <source>
        <dbReference type="ARBA" id="ARBA00022723"/>
    </source>
</evidence>
<dbReference type="OrthoDB" id="9976063at2759"/>
<dbReference type="PROSITE" id="PS00479">
    <property type="entry name" value="ZF_DAG_PE_1"/>
    <property type="match status" value="1"/>
</dbReference>
<dbReference type="SUPFAM" id="SSF57889">
    <property type="entry name" value="Cysteine-rich domain"/>
    <property type="match status" value="1"/>
</dbReference>
<dbReference type="Proteomes" id="UP000770661">
    <property type="component" value="Unassembled WGS sequence"/>
</dbReference>
<keyword evidence="1" id="KW-0479">Metal-binding</keyword>
<evidence type="ECO:0000313" key="6">
    <source>
        <dbReference type="Proteomes" id="UP000770661"/>
    </source>
</evidence>
<dbReference type="PANTHER" id="PTHR21119">
    <property type="entry name" value="C2 DOMAIN-CONTAINING PROTEIN"/>
    <property type="match status" value="1"/>
</dbReference>
<keyword evidence="5" id="KW-0808">Transferase</keyword>
<proteinExistence type="predicted"/>
<comment type="caution">
    <text evidence="5">The sequence shown here is derived from an EMBL/GenBank/DDBJ whole genome shotgun (WGS) entry which is preliminary data.</text>
</comment>
<feature type="compositionally biased region" description="Polar residues" evidence="3">
    <location>
        <begin position="48"/>
        <end position="62"/>
    </location>
</feature>
<feature type="compositionally biased region" description="Basic and acidic residues" evidence="3">
    <location>
        <begin position="269"/>
        <end position="283"/>
    </location>
</feature>
<keyword evidence="5" id="KW-0418">Kinase</keyword>
<dbReference type="PROSITE" id="PS50081">
    <property type="entry name" value="ZF_DAG_PE_2"/>
    <property type="match status" value="1"/>
</dbReference>
<dbReference type="Pfam" id="PF00130">
    <property type="entry name" value="C1_1"/>
    <property type="match status" value="1"/>
</dbReference>
<keyword evidence="6" id="KW-1185">Reference proteome</keyword>
<dbReference type="Gene3D" id="3.30.60.20">
    <property type="match status" value="1"/>
</dbReference>
<feature type="region of interest" description="Disordered" evidence="3">
    <location>
        <begin position="1"/>
        <end position="71"/>
    </location>
</feature>
<evidence type="ECO:0000313" key="5">
    <source>
        <dbReference type="EMBL" id="KAG0716012.1"/>
    </source>
</evidence>
<feature type="domain" description="Phorbol-ester/DAG-type" evidence="4">
    <location>
        <begin position="181"/>
        <end position="232"/>
    </location>
</feature>
<feature type="compositionally biased region" description="Pro residues" evidence="3">
    <location>
        <begin position="1"/>
        <end position="11"/>
    </location>
</feature>
<dbReference type="GO" id="GO:0016301">
    <property type="term" value="F:kinase activity"/>
    <property type="evidence" value="ECO:0007669"/>
    <property type="project" value="UniProtKB-KW"/>
</dbReference>
<gene>
    <name evidence="5" type="primary">Prkd2</name>
    <name evidence="5" type="ORF">GWK47_010615</name>
</gene>
<dbReference type="CDD" id="cd20831">
    <property type="entry name" value="C1_dGM13116p-like"/>
    <property type="match status" value="1"/>
</dbReference>
<dbReference type="AlphaFoldDB" id="A0A8J5CQ92"/>
<name>A0A8J5CQ92_CHIOP</name>
<organism evidence="5 6">
    <name type="scientific">Chionoecetes opilio</name>
    <name type="common">Atlantic snow crab</name>
    <name type="synonym">Cancer opilio</name>
    <dbReference type="NCBI Taxonomy" id="41210"/>
    <lineage>
        <taxon>Eukaryota</taxon>
        <taxon>Metazoa</taxon>
        <taxon>Ecdysozoa</taxon>
        <taxon>Arthropoda</taxon>
        <taxon>Crustacea</taxon>
        <taxon>Multicrustacea</taxon>
        <taxon>Malacostraca</taxon>
        <taxon>Eumalacostraca</taxon>
        <taxon>Eucarida</taxon>
        <taxon>Decapoda</taxon>
        <taxon>Pleocyemata</taxon>
        <taxon>Brachyura</taxon>
        <taxon>Eubrachyura</taxon>
        <taxon>Majoidea</taxon>
        <taxon>Majidae</taxon>
        <taxon>Chionoecetes</taxon>
    </lineage>
</organism>
<dbReference type="GO" id="GO:0046872">
    <property type="term" value="F:metal ion binding"/>
    <property type="evidence" value="ECO:0007669"/>
    <property type="project" value="UniProtKB-KW"/>
</dbReference>
<protein>
    <submittedName>
        <fullName evidence="5">Serine/threonine-protein kinase D2</fullName>
    </submittedName>
</protein>
<accession>A0A8J5CQ92</accession>